<dbReference type="HOGENOM" id="CLU_016972_0_1_1"/>
<dbReference type="Proteomes" id="UP000007322">
    <property type="component" value="Chromosome 1"/>
</dbReference>
<evidence type="ECO:0000256" key="2">
    <source>
        <dbReference type="SAM" id="SignalP"/>
    </source>
</evidence>
<feature type="signal peptide" evidence="2">
    <location>
        <begin position="1"/>
        <end position="20"/>
    </location>
</feature>
<dbReference type="VEuPathDB" id="FungiDB:MYCTH_43571"/>
<dbReference type="AlphaFoldDB" id="G2Q1F8"/>
<dbReference type="InterPro" id="IPR013320">
    <property type="entry name" value="ConA-like_dom_sf"/>
</dbReference>
<keyword evidence="2" id="KW-0732">Signal</keyword>
<dbReference type="CDD" id="cd02181">
    <property type="entry name" value="GH16_fungal_Lam16A_glucanase"/>
    <property type="match status" value="1"/>
</dbReference>
<dbReference type="InterPro" id="IPR000757">
    <property type="entry name" value="Beta-glucanase-like"/>
</dbReference>
<dbReference type="OrthoDB" id="192832at2759"/>
<dbReference type="STRING" id="573729.G2Q1F8"/>
<evidence type="ECO:0000313" key="4">
    <source>
        <dbReference type="EMBL" id="AEO54148.1"/>
    </source>
</evidence>
<dbReference type="PROSITE" id="PS51762">
    <property type="entry name" value="GH16_2"/>
    <property type="match status" value="1"/>
</dbReference>
<dbReference type="SUPFAM" id="SSF49899">
    <property type="entry name" value="Concanavalin A-like lectins/glucanases"/>
    <property type="match status" value="1"/>
</dbReference>
<dbReference type="GeneID" id="11508189"/>
<keyword evidence="4" id="KW-0378">Hydrolase</keyword>
<dbReference type="PANTHER" id="PTHR10963:SF24">
    <property type="entry name" value="GLYCOSIDASE C21B10.07-RELATED"/>
    <property type="match status" value="1"/>
</dbReference>
<dbReference type="GO" id="GO:0004553">
    <property type="term" value="F:hydrolase activity, hydrolyzing O-glycosyl compounds"/>
    <property type="evidence" value="ECO:0007669"/>
    <property type="project" value="InterPro"/>
</dbReference>
<evidence type="ECO:0000313" key="5">
    <source>
        <dbReference type="Proteomes" id="UP000007322"/>
    </source>
</evidence>
<organism evidence="4 5">
    <name type="scientific">Thermothelomyces thermophilus (strain ATCC 42464 / BCRC 31852 / DSM 1799)</name>
    <name type="common">Sporotrichum thermophile</name>
    <dbReference type="NCBI Taxonomy" id="573729"/>
    <lineage>
        <taxon>Eukaryota</taxon>
        <taxon>Fungi</taxon>
        <taxon>Dikarya</taxon>
        <taxon>Ascomycota</taxon>
        <taxon>Pezizomycotina</taxon>
        <taxon>Sordariomycetes</taxon>
        <taxon>Sordariomycetidae</taxon>
        <taxon>Sordariales</taxon>
        <taxon>Chaetomiaceae</taxon>
        <taxon>Thermothelomyces</taxon>
    </lineage>
</organism>
<accession>G2Q1F8</accession>
<feature type="compositionally biased region" description="Gly residues" evidence="1">
    <location>
        <begin position="353"/>
        <end position="375"/>
    </location>
</feature>
<evidence type="ECO:0000256" key="1">
    <source>
        <dbReference type="SAM" id="MobiDB-lite"/>
    </source>
</evidence>
<dbReference type="InterPro" id="IPR050546">
    <property type="entry name" value="Glycosyl_Hydrlase_16"/>
</dbReference>
<dbReference type="InParanoid" id="G2Q1F8"/>
<feature type="compositionally biased region" description="Low complexity" evidence="1">
    <location>
        <begin position="239"/>
        <end position="255"/>
    </location>
</feature>
<dbReference type="GO" id="GO:0009251">
    <property type="term" value="P:glucan catabolic process"/>
    <property type="evidence" value="ECO:0007669"/>
    <property type="project" value="TreeGrafter"/>
</dbReference>
<keyword evidence="5" id="KW-1185">Reference proteome</keyword>
<feature type="region of interest" description="Disordered" evidence="1">
    <location>
        <begin position="353"/>
        <end position="389"/>
    </location>
</feature>
<evidence type="ECO:0000259" key="3">
    <source>
        <dbReference type="PROSITE" id="PS51762"/>
    </source>
</evidence>
<feature type="compositionally biased region" description="Basic residues" evidence="1">
    <location>
        <begin position="377"/>
        <end position="389"/>
    </location>
</feature>
<dbReference type="KEGG" id="mtm:MYCTH_43571"/>
<reference evidence="4 5" key="1">
    <citation type="journal article" date="2011" name="Nat. Biotechnol.">
        <title>Comparative genomic analysis of the thermophilic biomass-degrading fungi Myceliophthora thermophila and Thielavia terrestris.</title>
        <authorList>
            <person name="Berka R.M."/>
            <person name="Grigoriev I.V."/>
            <person name="Otillar R."/>
            <person name="Salamov A."/>
            <person name="Grimwood J."/>
            <person name="Reid I."/>
            <person name="Ishmael N."/>
            <person name="John T."/>
            <person name="Darmond C."/>
            <person name="Moisan M.-C."/>
            <person name="Henrissat B."/>
            <person name="Coutinho P.M."/>
            <person name="Lombard V."/>
            <person name="Natvig D.O."/>
            <person name="Lindquist E."/>
            <person name="Schmutz J."/>
            <person name="Lucas S."/>
            <person name="Harris P."/>
            <person name="Powlowski J."/>
            <person name="Bellemare A."/>
            <person name="Taylor D."/>
            <person name="Butler G."/>
            <person name="de Vries R.P."/>
            <person name="Allijn I.E."/>
            <person name="van den Brink J."/>
            <person name="Ushinsky S."/>
            <person name="Storms R."/>
            <person name="Powell A.J."/>
            <person name="Paulsen I.T."/>
            <person name="Elbourne L.D.H."/>
            <person name="Baker S.E."/>
            <person name="Magnuson J."/>
            <person name="LaBoissiere S."/>
            <person name="Clutterbuck A.J."/>
            <person name="Martinez D."/>
            <person name="Wogulis M."/>
            <person name="de Leon A.L."/>
            <person name="Rey M.W."/>
            <person name="Tsang A."/>
        </authorList>
    </citation>
    <scope>NUCLEOTIDE SEQUENCE [LARGE SCALE GENOMIC DNA]</scope>
    <source>
        <strain evidence="5">ATCC 42464 / BCRC 31852 / DSM 1799</strain>
    </source>
</reference>
<feature type="domain" description="GH16" evidence="3">
    <location>
        <begin position="16"/>
        <end position="310"/>
    </location>
</feature>
<name>G2Q1F8_THET4</name>
<proteinExistence type="predicted"/>
<feature type="chain" id="PRO_5003435972" evidence="2">
    <location>
        <begin position="21"/>
        <end position="389"/>
    </location>
</feature>
<gene>
    <name evidence="4" type="ORF">MYCTH_43571</name>
</gene>
<dbReference type="OMA" id="FKNAYWL"/>
<dbReference type="Gene3D" id="2.60.120.200">
    <property type="match status" value="1"/>
</dbReference>
<sequence>MVRLGSSLAGFALAASTARAGSYTLVDTFDASNFFDEFDFFTEPDPTHGFVQYVDGDTANREGLAGFASGGVYLGVDYSSTTTTTTTGRASVRLTSRKAYTRGLFVADIAHMPAGAAGSSSCGLWPAFWMFGPDWPNSGEIDVVEGVNSQTSNSVSLHTGAGCTVSNPGASPGTKLVSADCQGGEGCTQDTSAPDNYGAGFNAAGGGIYAVEWTDAAIKVWFLPRDSPIASQLSSSFSSSSSSSFPSGGNNNNTNIKDNKSLDPSAFGTPLAVFAGGAECPIGDHFANHHLVFDTTFCGDWAGRVWAADGACAALADTCEDYVAAHPEAFSEAYWLLGSIRVYQLEADAGAGTGTGGASAGGGDDGQGEGGGQGQRRGLRPKMARRWQA</sequence>
<dbReference type="Pfam" id="PF26113">
    <property type="entry name" value="GH16_XgeA"/>
    <property type="match status" value="2"/>
</dbReference>
<protein>
    <submittedName>
        <fullName evidence="4">Glycoside hydrolase family 16 protein</fullName>
    </submittedName>
</protein>
<dbReference type="EMBL" id="CP003002">
    <property type="protein sequence ID" value="AEO54148.1"/>
    <property type="molecule type" value="Genomic_DNA"/>
</dbReference>
<dbReference type="eggNOG" id="ENOG502QUM3">
    <property type="taxonomic scope" value="Eukaryota"/>
</dbReference>
<dbReference type="RefSeq" id="XP_003659393.1">
    <property type="nucleotide sequence ID" value="XM_003659345.1"/>
</dbReference>
<feature type="region of interest" description="Disordered" evidence="1">
    <location>
        <begin position="239"/>
        <end position="260"/>
    </location>
</feature>
<dbReference type="PANTHER" id="PTHR10963">
    <property type="entry name" value="GLYCOSYL HYDROLASE-RELATED"/>
    <property type="match status" value="1"/>
</dbReference>